<protein>
    <submittedName>
        <fullName evidence="2">Uncharacterized protein</fullName>
    </submittedName>
</protein>
<gene>
    <name evidence="2" type="ORF">JCM19239_2174</name>
</gene>
<feature type="transmembrane region" description="Helical" evidence="1">
    <location>
        <begin position="12"/>
        <end position="31"/>
    </location>
</feature>
<dbReference type="Proteomes" id="UP000029223">
    <property type="component" value="Unassembled WGS sequence"/>
</dbReference>
<keyword evidence="1" id="KW-0812">Transmembrane</keyword>
<evidence type="ECO:0000313" key="2">
    <source>
        <dbReference type="EMBL" id="GAL31448.1"/>
    </source>
</evidence>
<proteinExistence type="predicted"/>
<keyword evidence="1" id="KW-0472">Membrane</keyword>
<accession>A0ABQ0JRT6</accession>
<evidence type="ECO:0000256" key="1">
    <source>
        <dbReference type="SAM" id="Phobius"/>
    </source>
</evidence>
<reference evidence="3" key="2">
    <citation type="submission" date="2014-09" db="EMBL/GenBank/DDBJ databases">
        <authorList>
            <consortium name="NBRP consortium"/>
            <person name="Sawabe T."/>
            <person name="Meirelles P."/>
            <person name="Nakanishi M."/>
            <person name="Sayaka M."/>
            <person name="Hattori M."/>
            <person name="Ohkuma M."/>
        </authorList>
    </citation>
    <scope>NUCLEOTIDE SEQUENCE [LARGE SCALE GENOMIC DNA]</scope>
    <source>
        <strain evidence="3">JCM 19239</strain>
    </source>
</reference>
<comment type="caution">
    <text evidence="2">The sequence shown here is derived from an EMBL/GenBank/DDBJ whole genome shotgun (WGS) entry which is preliminary data.</text>
</comment>
<dbReference type="EMBL" id="BBMS01000168">
    <property type="protein sequence ID" value="GAL31448.1"/>
    <property type="molecule type" value="Genomic_DNA"/>
</dbReference>
<evidence type="ECO:0000313" key="3">
    <source>
        <dbReference type="Proteomes" id="UP000029223"/>
    </source>
</evidence>
<keyword evidence="3" id="KW-1185">Reference proteome</keyword>
<keyword evidence="1" id="KW-1133">Transmembrane helix</keyword>
<organism evidence="2 3">
    <name type="scientific">Vibrio variabilis</name>
    <dbReference type="NCBI Taxonomy" id="990271"/>
    <lineage>
        <taxon>Bacteria</taxon>
        <taxon>Pseudomonadati</taxon>
        <taxon>Pseudomonadota</taxon>
        <taxon>Gammaproteobacteria</taxon>
        <taxon>Vibrionales</taxon>
        <taxon>Vibrionaceae</taxon>
        <taxon>Vibrio</taxon>
    </lineage>
</organism>
<reference evidence="3" key="1">
    <citation type="submission" date="2014-09" db="EMBL/GenBank/DDBJ databases">
        <title>Vibrio variabilis JCM 19239. (C206) whole genome shotgun sequence.</title>
        <authorList>
            <person name="Sawabe T."/>
            <person name="Meirelles P."/>
            <person name="Nakanishi M."/>
            <person name="Sayaka M."/>
            <person name="Hattori M."/>
            <person name="Ohkuma M."/>
        </authorList>
    </citation>
    <scope>NUCLEOTIDE SEQUENCE [LARGE SCALE GENOMIC DNA]</scope>
    <source>
        <strain evidence="3">JCM 19239</strain>
    </source>
</reference>
<sequence length="41" mass="4734">MFASEGSSSTIKIMVIPLFLFLLLIVAGFWQRYDHFQAAQR</sequence>
<name>A0ABQ0JRT6_9VIBR</name>